<dbReference type="EMBL" id="JACGCM010001059">
    <property type="protein sequence ID" value="KAF6162039.1"/>
    <property type="molecule type" value="Genomic_DNA"/>
</dbReference>
<protein>
    <recommendedName>
        <fullName evidence="3">ATP-dependent DNA helicase</fullName>
    </recommendedName>
</protein>
<name>A0A7J7N4B9_9MAGN</name>
<dbReference type="AlphaFoldDB" id="A0A7J7N4B9"/>
<organism evidence="1 2">
    <name type="scientific">Kingdonia uniflora</name>
    <dbReference type="NCBI Taxonomy" id="39325"/>
    <lineage>
        <taxon>Eukaryota</taxon>
        <taxon>Viridiplantae</taxon>
        <taxon>Streptophyta</taxon>
        <taxon>Embryophyta</taxon>
        <taxon>Tracheophyta</taxon>
        <taxon>Spermatophyta</taxon>
        <taxon>Magnoliopsida</taxon>
        <taxon>Ranunculales</taxon>
        <taxon>Circaeasteraceae</taxon>
        <taxon>Kingdonia</taxon>
    </lineage>
</organism>
<accession>A0A7J7N4B9</accession>
<dbReference type="InterPro" id="IPR027417">
    <property type="entry name" value="P-loop_NTPase"/>
</dbReference>
<dbReference type="OrthoDB" id="1936217at2759"/>
<dbReference type="PANTHER" id="PTHR47642">
    <property type="entry name" value="ATP-DEPENDENT DNA HELICASE"/>
    <property type="match status" value="1"/>
</dbReference>
<dbReference type="PANTHER" id="PTHR47642:SF5">
    <property type="entry name" value="ATP-DEPENDENT DNA HELICASE"/>
    <property type="match status" value="1"/>
</dbReference>
<proteinExistence type="predicted"/>
<evidence type="ECO:0000313" key="2">
    <source>
        <dbReference type="Proteomes" id="UP000541444"/>
    </source>
</evidence>
<comment type="caution">
    <text evidence="1">The sequence shown here is derived from an EMBL/GenBank/DDBJ whole genome shotgun (WGS) entry which is preliminary data.</text>
</comment>
<evidence type="ECO:0008006" key="3">
    <source>
        <dbReference type="Google" id="ProtNLM"/>
    </source>
</evidence>
<dbReference type="InterPro" id="IPR051055">
    <property type="entry name" value="PIF1_helicase"/>
</dbReference>
<dbReference type="SUPFAM" id="SSF52540">
    <property type="entry name" value="P-loop containing nucleoside triphosphate hydrolases"/>
    <property type="match status" value="1"/>
</dbReference>
<gene>
    <name evidence="1" type="ORF">GIB67_002628</name>
</gene>
<evidence type="ECO:0000313" key="1">
    <source>
        <dbReference type="EMBL" id="KAF6162039.1"/>
    </source>
</evidence>
<keyword evidence="2" id="KW-1185">Reference proteome</keyword>
<reference evidence="1 2" key="1">
    <citation type="journal article" date="2020" name="IScience">
        <title>Genome Sequencing of the Endangered Kingdonia uniflora (Circaeasteraceae, Ranunculales) Reveals Potential Mechanisms of Evolutionary Specialization.</title>
        <authorList>
            <person name="Sun Y."/>
            <person name="Deng T."/>
            <person name="Zhang A."/>
            <person name="Moore M.J."/>
            <person name="Landis J.B."/>
            <person name="Lin N."/>
            <person name="Zhang H."/>
            <person name="Zhang X."/>
            <person name="Huang J."/>
            <person name="Zhang X."/>
            <person name="Sun H."/>
            <person name="Wang H."/>
        </authorList>
    </citation>
    <scope>NUCLEOTIDE SEQUENCE [LARGE SCALE GENOMIC DNA]</scope>
    <source>
        <strain evidence="1">TB1705</strain>
        <tissue evidence="1">Leaf</tissue>
    </source>
</reference>
<dbReference type="CDD" id="cd18809">
    <property type="entry name" value="SF1_C_RecD"/>
    <property type="match status" value="1"/>
</dbReference>
<sequence length="195" mass="21741">MGCDGWDEVMATRIQIPLKLAYALSVHKCQGMTIDQLETYLLKAFGYKMGFTALSRVKSLDGLYLIGLDPSKIKAHPKDTNQGKQIASFVITAIQTVGQDIKLNIPEFDGKANADASAYFDHITPSVLKCQGMTIDRLETDLSKVFGYGMVFFALSRVKSLDGLYLIGFDPSKIKANPKVTKFYNTHFLNEKIMR</sequence>
<dbReference type="Proteomes" id="UP000541444">
    <property type="component" value="Unassembled WGS sequence"/>
</dbReference>